<dbReference type="InterPro" id="IPR006059">
    <property type="entry name" value="SBP"/>
</dbReference>
<sequence>MFGFSKSKWCTKKTAFFLTVMIIFLVLTPLASATKIQWLAHPVHFAVTGDGELLKQFQEKTGIEVVPVLYGVDVIMEKAMMEMLSGSSTFDVISLSNTTWRNDLGSDVFLELDSRISEIEDYDDYVPGLIEAFRAADGKLVALPIRSGAAMLHYREDLYNEYGLAVPVTIDEFVSNAQALTKDTTGDGVVDVYGYAFMGKEGSQLIDDFESWLYPHGGAFFDGDKVVVNNEAGVEAAALLTDLLNVYKVVPAGTLSYTSSEVKTAMQEGLAAMTTLWWQYNIDWNKPELSKIAGNARMAKLPQKPDKGLGYGHMGCWAVFIDKNCKEVDAAWEFIKFISSAEAQKYMVARGNGPTRLSSFQSEEFINAVGPEAAQIIADVYAVGKMPSPSPIFPEARETVARELHQAFTGAKTPKQAMDDAASAIQKLIQ</sequence>
<reference evidence="5" key="1">
    <citation type="submission" date="2017-02" db="EMBL/GenBank/DDBJ databases">
        <title>Delving into the versatile metabolic prowess of the omnipresent phylum Bacteroidetes.</title>
        <authorList>
            <person name="Nobu M.K."/>
            <person name="Mei R."/>
            <person name="Narihiro T."/>
            <person name="Kuroda K."/>
            <person name="Liu W.-T."/>
        </authorList>
    </citation>
    <scope>NUCLEOTIDE SEQUENCE</scope>
    <source>
        <strain evidence="5">ADurb.Bin276</strain>
    </source>
</reference>
<evidence type="ECO:0000256" key="2">
    <source>
        <dbReference type="ARBA" id="ARBA00008520"/>
    </source>
</evidence>
<dbReference type="Proteomes" id="UP000485569">
    <property type="component" value="Unassembled WGS sequence"/>
</dbReference>
<evidence type="ECO:0000256" key="1">
    <source>
        <dbReference type="ARBA" id="ARBA00004418"/>
    </source>
</evidence>
<dbReference type="EMBL" id="MWBQ01000093">
    <property type="protein sequence ID" value="OQA57317.1"/>
    <property type="molecule type" value="Genomic_DNA"/>
</dbReference>
<dbReference type="InterPro" id="IPR050490">
    <property type="entry name" value="Bact_solute-bd_prot1"/>
</dbReference>
<comment type="similarity">
    <text evidence="2">Belongs to the bacterial solute-binding protein 1 family.</text>
</comment>
<comment type="caution">
    <text evidence="5">The sequence shown here is derived from an EMBL/GenBank/DDBJ whole genome shotgun (WGS) entry which is preliminary data.</text>
</comment>
<protein>
    <submittedName>
        <fullName evidence="5">Putative ABC transporter-binding protein</fullName>
    </submittedName>
</protein>
<dbReference type="Pfam" id="PF01547">
    <property type="entry name" value="SBP_bac_1"/>
    <property type="match status" value="1"/>
</dbReference>
<comment type="subcellular location">
    <subcellularLocation>
        <location evidence="1">Periplasm</location>
    </subcellularLocation>
</comment>
<dbReference type="Gene3D" id="3.40.190.10">
    <property type="entry name" value="Periplasmic binding protein-like II"/>
    <property type="match status" value="2"/>
</dbReference>
<evidence type="ECO:0000256" key="4">
    <source>
        <dbReference type="ARBA" id="ARBA00022729"/>
    </source>
</evidence>
<keyword evidence="3" id="KW-0813">Transport</keyword>
<evidence type="ECO:0000256" key="3">
    <source>
        <dbReference type="ARBA" id="ARBA00022448"/>
    </source>
</evidence>
<dbReference type="SUPFAM" id="SSF53850">
    <property type="entry name" value="Periplasmic binding protein-like II"/>
    <property type="match status" value="1"/>
</dbReference>
<gene>
    <name evidence="5" type="ORF">BWY41_01292</name>
</gene>
<keyword evidence="4" id="KW-0732">Signal</keyword>
<dbReference type="PANTHER" id="PTHR43649">
    <property type="entry name" value="ARABINOSE-BINDING PROTEIN-RELATED"/>
    <property type="match status" value="1"/>
</dbReference>
<name>A0A1V5SS30_9BACT</name>
<dbReference type="AlphaFoldDB" id="A0A1V5SS30"/>
<dbReference type="GO" id="GO:0042597">
    <property type="term" value="C:periplasmic space"/>
    <property type="evidence" value="ECO:0007669"/>
    <property type="project" value="UniProtKB-SubCell"/>
</dbReference>
<accession>A0A1V5SS30</accession>
<organism evidence="5">
    <name type="scientific">Candidatus Atribacter allofermentans</name>
    <dbReference type="NCBI Taxonomy" id="1852833"/>
    <lineage>
        <taxon>Bacteria</taxon>
        <taxon>Pseudomonadati</taxon>
        <taxon>Atribacterota</taxon>
        <taxon>Atribacteria</taxon>
        <taxon>Atribacterales</taxon>
        <taxon>Atribacteraceae</taxon>
        <taxon>Atribacter</taxon>
    </lineage>
</organism>
<dbReference type="PANTHER" id="PTHR43649:SF34">
    <property type="entry name" value="ABC TRANSPORTER PERIPLASMIC-BINDING PROTEIN YCJN-RELATED"/>
    <property type="match status" value="1"/>
</dbReference>
<evidence type="ECO:0000313" key="5">
    <source>
        <dbReference type="EMBL" id="OQA57317.1"/>
    </source>
</evidence>
<proteinExistence type="inferred from homology"/>